<gene>
    <name evidence="9" type="primary">ftsQ</name>
    <name evidence="12" type="ORF">NMP03_00695</name>
</gene>
<evidence type="ECO:0000256" key="4">
    <source>
        <dbReference type="ARBA" id="ARBA00022618"/>
    </source>
</evidence>
<protein>
    <recommendedName>
        <fullName evidence="9">Cell division protein FtsQ</fullName>
    </recommendedName>
</protein>
<evidence type="ECO:0000313" key="12">
    <source>
        <dbReference type="EMBL" id="UUL84337.1"/>
    </source>
</evidence>
<dbReference type="Proteomes" id="UP001058533">
    <property type="component" value="Chromosome"/>
</dbReference>
<dbReference type="InterPro" id="IPR005548">
    <property type="entry name" value="Cell_div_FtsQ/DivIB_C"/>
</dbReference>
<dbReference type="HAMAP" id="MF_00911">
    <property type="entry name" value="FtsQ_subfam"/>
    <property type="match status" value="1"/>
</dbReference>
<dbReference type="InterPro" id="IPR026579">
    <property type="entry name" value="FtsQ"/>
</dbReference>
<sequence length="303" mass="32980">MTQRRSAQKRGAPAKRKQPAKRSRKASILDRTIAVLPVSELALRRAAAWTFAIAAGAGAIGIASFFGVPGAIGVAVAEGMGRAGLRVDQVEVSGLERMERMSVYAVALEQQSRAMPLVDLNEVRDRLLRYGWIADARVSRRLPDTLVIDIVERTPAAIWQNNGQLMLIDEAGTLLEPVRADAMPNLPLVVGDGANAQEPAYQRLMAAAPALRPMVRAATWVGDRRWDLQFVSGEVLLLPAGEEPAAKALVKFAELDGRDRLLGGHYSRFDLRDPTKLVMRRKSGVEKVAPVVGEDPPTTVRPE</sequence>
<keyword evidence="5 9" id="KW-0812">Transmembrane</keyword>
<evidence type="ECO:0000256" key="10">
    <source>
        <dbReference type="SAM" id="MobiDB-lite"/>
    </source>
</evidence>
<organism evidence="12 13">
    <name type="scientific">Sphingomonas qomolangmaensis</name>
    <dbReference type="NCBI Taxonomy" id="2918765"/>
    <lineage>
        <taxon>Bacteria</taxon>
        <taxon>Pseudomonadati</taxon>
        <taxon>Pseudomonadota</taxon>
        <taxon>Alphaproteobacteria</taxon>
        <taxon>Sphingomonadales</taxon>
        <taxon>Sphingomonadaceae</taxon>
        <taxon>Sphingomonas</taxon>
    </lineage>
</organism>
<dbReference type="Pfam" id="PF03799">
    <property type="entry name" value="FtsQ_DivIB_C"/>
    <property type="match status" value="1"/>
</dbReference>
<keyword evidence="6 9" id="KW-1133">Transmembrane helix</keyword>
<evidence type="ECO:0000259" key="11">
    <source>
        <dbReference type="PROSITE" id="PS51779"/>
    </source>
</evidence>
<evidence type="ECO:0000256" key="2">
    <source>
        <dbReference type="ARBA" id="ARBA00022475"/>
    </source>
</evidence>
<keyword evidence="7 9" id="KW-0472">Membrane</keyword>
<comment type="function">
    <text evidence="9">Essential cell division protein.</text>
</comment>
<keyword evidence="8 9" id="KW-0131">Cell cycle</keyword>
<feature type="domain" description="POTRA" evidence="11">
    <location>
        <begin position="85"/>
        <end position="153"/>
    </location>
</feature>
<evidence type="ECO:0000256" key="6">
    <source>
        <dbReference type="ARBA" id="ARBA00022989"/>
    </source>
</evidence>
<dbReference type="InterPro" id="IPR013685">
    <property type="entry name" value="POTRA_FtsQ_type"/>
</dbReference>
<feature type="region of interest" description="Disordered" evidence="10">
    <location>
        <begin position="1"/>
        <end position="25"/>
    </location>
</feature>
<evidence type="ECO:0000256" key="5">
    <source>
        <dbReference type="ARBA" id="ARBA00022692"/>
    </source>
</evidence>
<proteinExistence type="inferred from homology"/>
<dbReference type="EMBL" id="CP101740">
    <property type="protein sequence ID" value="UUL84337.1"/>
    <property type="molecule type" value="Genomic_DNA"/>
</dbReference>
<comment type="subcellular location">
    <subcellularLocation>
        <location evidence="9">Cell inner membrane</location>
        <topology evidence="9">Single-pass type II membrane protein</topology>
    </subcellularLocation>
    <subcellularLocation>
        <location evidence="1">Membrane</location>
    </subcellularLocation>
    <text evidence="9">Localizes to the division septum.</text>
</comment>
<keyword evidence="2 9" id="KW-1003">Cell membrane</keyword>
<keyword evidence="4 9" id="KW-0132">Cell division</keyword>
<evidence type="ECO:0000256" key="7">
    <source>
        <dbReference type="ARBA" id="ARBA00023136"/>
    </source>
</evidence>
<dbReference type="InterPro" id="IPR034746">
    <property type="entry name" value="POTRA"/>
</dbReference>
<dbReference type="RefSeq" id="WP_256508168.1">
    <property type="nucleotide sequence ID" value="NZ_CP101740.1"/>
</dbReference>
<evidence type="ECO:0000313" key="13">
    <source>
        <dbReference type="Proteomes" id="UP001058533"/>
    </source>
</evidence>
<name>A0ABY5LD52_9SPHN</name>
<dbReference type="PROSITE" id="PS51779">
    <property type="entry name" value="POTRA"/>
    <property type="match status" value="1"/>
</dbReference>
<reference evidence="12" key="1">
    <citation type="submission" date="2022-07" db="EMBL/GenBank/DDBJ databases">
        <title>Sphingomonas sp. nov., a novel bacterium isolated from the north slope of the Mount Everest.</title>
        <authorList>
            <person name="Cui X."/>
            <person name="Liu Y."/>
        </authorList>
    </citation>
    <scope>NUCLEOTIDE SEQUENCE</scope>
    <source>
        <strain evidence="12">S5-59</strain>
    </source>
</reference>
<dbReference type="PANTHER" id="PTHR35851:SF1">
    <property type="entry name" value="CELL DIVISION PROTEIN FTSQ"/>
    <property type="match status" value="1"/>
</dbReference>
<evidence type="ECO:0000256" key="8">
    <source>
        <dbReference type="ARBA" id="ARBA00023306"/>
    </source>
</evidence>
<evidence type="ECO:0000256" key="9">
    <source>
        <dbReference type="HAMAP-Rule" id="MF_00911"/>
    </source>
</evidence>
<dbReference type="Gene3D" id="3.10.20.310">
    <property type="entry name" value="membrane protein fhac"/>
    <property type="match status" value="1"/>
</dbReference>
<keyword evidence="13" id="KW-1185">Reference proteome</keyword>
<evidence type="ECO:0000256" key="1">
    <source>
        <dbReference type="ARBA" id="ARBA00004370"/>
    </source>
</evidence>
<accession>A0ABY5LD52</accession>
<comment type="similarity">
    <text evidence="9">Belongs to the FtsQ/DivIB family. FtsQ subfamily.</text>
</comment>
<evidence type="ECO:0000256" key="3">
    <source>
        <dbReference type="ARBA" id="ARBA00022519"/>
    </source>
</evidence>
<dbReference type="PANTHER" id="PTHR35851">
    <property type="entry name" value="CELL DIVISION PROTEIN FTSQ"/>
    <property type="match status" value="1"/>
</dbReference>
<keyword evidence="3 9" id="KW-0997">Cell inner membrane</keyword>
<feature type="transmembrane region" description="Helical" evidence="9">
    <location>
        <begin position="46"/>
        <end position="68"/>
    </location>
</feature>
<dbReference type="Pfam" id="PF08478">
    <property type="entry name" value="POTRA_1"/>
    <property type="match status" value="1"/>
</dbReference>